<sequence length="184" mass="21181">MDKSRFWQMIDDARAEAAPSDDIAPVLTLRLAALDVSDIMRWQQLFNAYQRLSYKNKLWAAAYTINGGCSDDGFDYFRGWLTAQGKAVFMQALADPDSLADVDVEMDEAFYEDMLGLGYMAYFKKMNMAQRDYTKFRTEYDAHPLSDDELREITAEIHYAEDINTDWDEDDLASVVPRLSEKFG</sequence>
<name>A0A370R1L4_9GAMM</name>
<protein>
    <submittedName>
        <fullName evidence="2">Uncharacterized protein DUF4240</fullName>
    </submittedName>
</protein>
<reference evidence="2 3" key="1">
    <citation type="submission" date="2018-07" db="EMBL/GenBank/DDBJ databases">
        <title>Genomic Encyclopedia of Type Strains, Phase IV (KMG-IV): sequencing the most valuable type-strain genomes for metagenomic binning, comparative biology and taxonomic classification.</title>
        <authorList>
            <person name="Goeker M."/>
        </authorList>
    </citation>
    <scope>NUCLEOTIDE SEQUENCE [LARGE SCALE GENOMIC DNA]</scope>
    <source>
        <strain evidence="2 3">DSM 103736</strain>
    </source>
</reference>
<proteinExistence type="predicted"/>
<dbReference type="Proteomes" id="UP000254848">
    <property type="component" value="Unassembled WGS sequence"/>
</dbReference>
<comment type="caution">
    <text evidence="2">The sequence shown here is derived from an EMBL/GenBank/DDBJ whole genome shotgun (WGS) entry which is preliminary data.</text>
</comment>
<dbReference type="Pfam" id="PF14024">
    <property type="entry name" value="DUF4240"/>
    <property type="match status" value="1"/>
</dbReference>
<dbReference type="InterPro" id="IPR025334">
    <property type="entry name" value="DUF4240"/>
</dbReference>
<evidence type="ECO:0000313" key="2">
    <source>
        <dbReference type="EMBL" id="RDK95811.1"/>
    </source>
</evidence>
<keyword evidence="3" id="KW-1185">Reference proteome</keyword>
<dbReference type="AlphaFoldDB" id="A0A370R1L4"/>
<gene>
    <name evidence="2" type="ORF">C8D90_102294</name>
</gene>
<feature type="domain" description="DUF4240" evidence="1">
    <location>
        <begin position="1"/>
        <end position="122"/>
    </location>
</feature>
<accession>A0A370R1L4</accession>
<dbReference type="OrthoDB" id="6200718at2"/>
<dbReference type="RefSeq" id="WP_115457546.1">
    <property type="nucleotide sequence ID" value="NZ_QRAP01000002.1"/>
</dbReference>
<organism evidence="2 3">
    <name type="scientific">Enterobacillus tribolii</name>
    <dbReference type="NCBI Taxonomy" id="1487935"/>
    <lineage>
        <taxon>Bacteria</taxon>
        <taxon>Pseudomonadati</taxon>
        <taxon>Pseudomonadota</taxon>
        <taxon>Gammaproteobacteria</taxon>
        <taxon>Enterobacterales</taxon>
        <taxon>Hafniaceae</taxon>
        <taxon>Enterobacillus</taxon>
    </lineage>
</organism>
<dbReference type="EMBL" id="QRAP01000002">
    <property type="protein sequence ID" value="RDK95811.1"/>
    <property type="molecule type" value="Genomic_DNA"/>
</dbReference>
<evidence type="ECO:0000313" key="3">
    <source>
        <dbReference type="Proteomes" id="UP000254848"/>
    </source>
</evidence>
<evidence type="ECO:0000259" key="1">
    <source>
        <dbReference type="Pfam" id="PF14024"/>
    </source>
</evidence>